<evidence type="ECO:0000313" key="1">
    <source>
        <dbReference type="EMBL" id="RMZ98719.1"/>
    </source>
</evidence>
<gene>
    <name evidence="1" type="ORF">BpHYR1_027590</name>
</gene>
<keyword evidence="2" id="KW-1185">Reference proteome</keyword>
<sequence>MHASKLEIQVLVHALASINPMLKLTILSLDAAGALKFSDSFSIELYYDETNETFKIVKQKYRLFKKI</sequence>
<dbReference type="EMBL" id="REGN01010592">
    <property type="protein sequence ID" value="RMZ98719.1"/>
    <property type="molecule type" value="Genomic_DNA"/>
</dbReference>
<reference evidence="1 2" key="1">
    <citation type="journal article" date="2018" name="Sci. Rep.">
        <title>Genomic signatures of local adaptation to the degree of environmental predictability in rotifers.</title>
        <authorList>
            <person name="Franch-Gras L."/>
            <person name="Hahn C."/>
            <person name="Garcia-Roger E.M."/>
            <person name="Carmona M.J."/>
            <person name="Serra M."/>
            <person name="Gomez A."/>
        </authorList>
    </citation>
    <scope>NUCLEOTIDE SEQUENCE [LARGE SCALE GENOMIC DNA]</scope>
    <source>
        <strain evidence="1">HYR1</strain>
    </source>
</reference>
<comment type="caution">
    <text evidence="1">The sequence shown here is derived from an EMBL/GenBank/DDBJ whole genome shotgun (WGS) entry which is preliminary data.</text>
</comment>
<proteinExistence type="predicted"/>
<organism evidence="1 2">
    <name type="scientific">Brachionus plicatilis</name>
    <name type="common">Marine rotifer</name>
    <name type="synonym">Brachionus muelleri</name>
    <dbReference type="NCBI Taxonomy" id="10195"/>
    <lineage>
        <taxon>Eukaryota</taxon>
        <taxon>Metazoa</taxon>
        <taxon>Spiralia</taxon>
        <taxon>Gnathifera</taxon>
        <taxon>Rotifera</taxon>
        <taxon>Eurotatoria</taxon>
        <taxon>Monogononta</taxon>
        <taxon>Pseudotrocha</taxon>
        <taxon>Ploima</taxon>
        <taxon>Brachionidae</taxon>
        <taxon>Brachionus</taxon>
    </lineage>
</organism>
<evidence type="ECO:0000313" key="2">
    <source>
        <dbReference type="Proteomes" id="UP000276133"/>
    </source>
</evidence>
<dbReference type="AlphaFoldDB" id="A0A3M7PI29"/>
<dbReference type="Proteomes" id="UP000276133">
    <property type="component" value="Unassembled WGS sequence"/>
</dbReference>
<protein>
    <submittedName>
        <fullName evidence="1">Uncharacterized protein</fullName>
    </submittedName>
</protein>
<name>A0A3M7PI29_BRAPC</name>
<accession>A0A3M7PI29</accession>